<dbReference type="EMBL" id="JARGDH010000004">
    <property type="protein sequence ID" value="KAL0271181.1"/>
    <property type="molecule type" value="Genomic_DNA"/>
</dbReference>
<dbReference type="GO" id="GO:0045211">
    <property type="term" value="C:postsynaptic membrane"/>
    <property type="evidence" value="ECO:0007669"/>
    <property type="project" value="UniProtKB-SubCell"/>
</dbReference>
<keyword evidence="16" id="KW-0966">Cell projection</keyword>
<comment type="caution">
    <text evidence="24">The sequence shown here is derived from an EMBL/GenBank/DDBJ whole genome shotgun (WGS) entry which is preliminary data.</text>
</comment>
<sequence length="541" mass="61633">MSGAIVENLSGRKLSILMGILLVCQVVCFLIGGLIAPSPAGATMVLGTNCLDSNHSNKWFYSRGEGACSPIDLREPKIMNTDQYFANEIVFVFQLPLPRDDMNLDYSRWQQNLIGVLQAGIAYHKDFEMAPRTTITIDAKLGYRNKGDPDGDWKYYASSVETRLLDCDIRTKKEGHHYDCSIVPLFELGSLHHDYYLLNIRFPVDTAKKINTGLGHIEDLWLVAINQNGGFTKIWVSLKTVFFPFIIGIMIWFWNRVHQLQREPALLEKMLLFLGSTLTFLNAPFEYLTLAFDMPFMLFLGDIKQGIFYAALLSFWLVFAGEHLMINENEKRTLRSYWKHLSAVAIGCVSLFIFDMCERGIQLRNPFYSTWATDIGVNLALTFIILAGISAAVYFTFLTYLIWQVFRNISAKRAVLPSMSAVRRLHYEGVIYRFNFLMLATLLCAAMTVIGYILGQVSEDQWKWDDSISIKYTSAFFTGVYGMWNIYIFSLIVLYAPSHKQWPSDFDSHSASNEEIEFSRLPTEPSEMSSIAAFARKGAID</sequence>
<protein>
    <recommendedName>
        <fullName evidence="5">Protein wntless</fullName>
    </recommendedName>
</protein>
<comment type="function">
    <text evidence="17">A segment polarity gene required for wingless (wg)-dependent patterning processes, acting in both wg-sending cells and wg-target cells. In non-neuronal cells wls directs wg secretion. The wls traffic loop encompasses the Golgi, the cell surface, an endocytic compartment and a retrograde route leading back to the Golgi, and involves clathrin-mediated endocytosis and the retromer complex (a conserved protein complex consisting of Vps35 and Vps26). In neuronal cells (the larval motorneuron NMJ), the wg signal moves across the synapse via the release of wls-containing exosome-like vesicles. Postsynaptic wls is required for the trafficking of fz2 through the fz2-interacting protein Grip.</text>
</comment>
<dbReference type="GO" id="GO:0017147">
    <property type="term" value="F:Wnt-protein binding"/>
    <property type="evidence" value="ECO:0007669"/>
    <property type="project" value="InterPro"/>
</dbReference>
<feature type="transmembrane region" description="Helical" evidence="21">
    <location>
        <begin position="475"/>
        <end position="496"/>
    </location>
</feature>
<feature type="transmembrane region" description="Helical" evidence="21">
    <location>
        <begin position="434"/>
        <end position="455"/>
    </location>
</feature>
<evidence type="ECO:0000256" key="14">
    <source>
        <dbReference type="ARBA" id="ARBA00023136"/>
    </source>
</evidence>
<dbReference type="GO" id="GO:0005789">
    <property type="term" value="C:endoplasmic reticulum membrane"/>
    <property type="evidence" value="ECO:0007669"/>
    <property type="project" value="UniProtKB-SubCell"/>
</dbReference>
<evidence type="ECO:0000256" key="13">
    <source>
        <dbReference type="ARBA" id="ARBA00023034"/>
    </source>
</evidence>
<dbReference type="Pfam" id="PF06664">
    <property type="entry name" value="WLS-like_TM"/>
    <property type="match status" value="1"/>
</dbReference>
<evidence type="ECO:0000256" key="7">
    <source>
        <dbReference type="ARBA" id="ARBA00022687"/>
    </source>
</evidence>
<evidence type="ECO:0000259" key="23">
    <source>
        <dbReference type="Pfam" id="PF21883"/>
    </source>
</evidence>
<keyword evidence="12" id="KW-0770">Synapse</keyword>
<feature type="transmembrane region" description="Helical" evidence="21">
    <location>
        <begin position="375"/>
        <end position="403"/>
    </location>
</feature>
<keyword evidence="8 21" id="KW-0812">Transmembrane</keyword>
<dbReference type="GO" id="GO:0000139">
    <property type="term" value="C:Golgi membrane"/>
    <property type="evidence" value="ECO:0007669"/>
    <property type="project" value="UniProtKB-SubCell"/>
</dbReference>
<gene>
    <name evidence="24" type="ORF">PYX00_008358</name>
</gene>
<evidence type="ECO:0000256" key="21">
    <source>
        <dbReference type="SAM" id="Phobius"/>
    </source>
</evidence>
<keyword evidence="14 21" id="KW-0472">Membrane</keyword>
<dbReference type="PANTHER" id="PTHR13449">
    <property type="entry name" value="INTEGRAL MEMBRANE PROTEIN GPR177"/>
    <property type="match status" value="1"/>
</dbReference>
<evidence type="ECO:0000256" key="17">
    <source>
        <dbReference type="ARBA" id="ARBA00025339"/>
    </source>
</evidence>
<evidence type="ECO:0000256" key="3">
    <source>
        <dbReference type="ARBA" id="ARBA00004653"/>
    </source>
</evidence>
<feature type="domain" description="Wntless-like transmembrane" evidence="22">
    <location>
        <begin position="228"/>
        <end position="499"/>
    </location>
</feature>
<dbReference type="PANTHER" id="PTHR13449:SF2">
    <property type="entry name" value="PROTEIN WNTLESS HOMOLOG"/>
    <property type="match status" value="1"/>
</dbReference>
<keyword evidence="13" id="KW-0333">Golgi apparatus</keyword>
<dbReference type="GO" id="GO:0016055">
    <property type="term" value="P:Wnt signaling pathway"/>
    <property type="evidence" value="ECO:0007669"/>
    <property type="project" value="UniProtKB-KW"/>
</dbReference>
<feature type="transmembrane region" description="Helical" evidence="21">
    <location>
        <begin position="337"/>
        <end position="355"/>
    </location>
</feature>
<keyword evidence="6" id="KW-0217">Developmental protein</keyword>
<keyword evidence="10" id="KW-0967">Endosome</keyword>
<evidence type="ECO:0000259" key="22">
    <source>
        <dbReference type="Pfam" id="PF06664"/>
    </source>
</evidence>
<dbReference type="InterPro" id="IPR009551">
    <property type="entry name" value="Wntless"/>
</dbReference>
<evidence type="ECO:0000256" key="5">
    <source>
        <dbReference type="ARBA" id="ARBA00015887"/>
    </source>
</evidence>
<dbReference type="GO" id="GO:0006886">
    <property type="term" value="P:intracellular protein transport"/>
    <property type="evidence" value="ECO:0007669"/>
    <property type="project" value="TreeGrafter"/>
</dbReference>
<evidence type="ECO:0000256" key="19">
    <source>
        <dbReference type="ARBA" id="ARBA00034104"/>
    </source>
</evidence>
<feature type="transmembrane region" description="Helical" evidence="21">
    <location>
        <begin position="307"/>
        <end position="325"/>
    </location>
</feature>
<keyword evidence="15" id="KW-0628">Postsynaptic cell membrane</keyword>
<dbReference type="GO" id="GO:0061355">
    <property type="term" value="P:Wnt protein secretion"/>
    <property type="evidence" value="ECO:0007669"/>
    <property type="project" value="TreeGrafter"/>
</dbReference>
<feature type="domain" description="Wntless GOLD" evidence="23">
    <location>
        <begin position="48"/>
        <end position="227"/>
    </location>
</feature>
<keyword evidence="9" id="KW-0709">Segmentation polarity protein</keyword>
<organism evidence="24">
    <name type="scientific">Menopon gallinae</name>
    <name type="common">poultry shaft louse</name>
    <dbReference type="NCBI Taxonomy" id="328185"/>
    <lineage>
        <taxon>Eukaryota</taxon>
        <taxon>Metazoa</taxon>
        <taxon>Ecdysozoa</taxon>
        <taxon>Arthropoda</taxon>
        <taxon>Hexapoda</taxon>
        <taxon>Insecta</taxon>
        <taxon>Pterygota</taxon>
        <taxon>Neoptera</taxon>
        <taxon>Paraneoptera</taxon>
        <taxon>Psocodea</taxon>
        <taxon>Troctomorpha</taxon>
        <taxon>Phthiraptera</taxon>
        <taxon>Amblycera</taxon>
        <taxon>Menoponidae</taxon>
        <taxon>Menopon</taxon>
    </lineage>
</organism>
<feature type="transmembrane region" description="Helical" evidence="21">
    <location>
        <begin position="266"/>
        <end position="287"/>
    </location>
</feature>
<evidence type="ECO:0000256" key="15">
    <source>
        <dbReference type="ARBA" id="ARBA00023257"/>
    </source>
</evidence>
<dbReference type="GO" id="GO:0007367">
    <property type="term" value="P:segment polarity determination"/>
    <property type="evidence" value="ECO:0007669"/>
    <property type="project" value="UniProtKB-KW"/>
</dbReference>
<reference evidence="24" key="1">
    <citation type="journal article" date="2024" name="Gigascience">
        <title>Chromosome-level genome of the poultry shaft louse Menopon gallinae provides insight into the host-switching and adaptive evolution of parasitic lice.</title>
        <authorList>
            <person name="Xu Y."/>
            <person name="Ma L."/>
            <person name="Liu S."/>
            <person name="Liang Y."/>
            <person name="Liu Q."/>
            <person name="He Z."/>
            <person name="Tian L."/>
            <person name="Duan Y."/>
            <person name="Cai W."/>
            <person name="Li H."/>
            <person name="Song F."/>
        </authorList>
    </citation>
    <scope>NUCLEOTIDE SEQUENCE</scope>
    <source>
        <strain evidence="24">Cailab_2023a</strain>
    </source>
</reference>
<evidence type="ECO:0000256" key="1">
    <source>
        <dbReference type="ARBA" id="ARBA00004337"/>
    </source>
</evidence>
<evidence type="ECO:0000256" key="9">
    <source>
        <dbReference type="ARBA" id="ARBA00022716"/>
    </source>
</evidence>
<evidence type="ECO:0000256" key="4">
    <source>
        <dbReference type="ARBA" id="ARBA00008148"/>
    </source>
</evidence>
<dbReference type="GO" id="GO:0010008">
    <property type="term" value="C:endosome membrane"/>
    <property type="evidence" value="ECO:0007669"/>
    <property type="project" value="UniProtKB-SubCell"/>
</dbReference>
<evidence type="ECO:0000256" key="12">
    <source>
        <dbReference type="ARBA" id="ARBA00023018"/>
    </source>
</evidence>
<proteinExistence type="inferred from homology"/>
<evidence type="ECO:0000256" key="6">
    <source>
        <dbReference type="ARBA" id="ARBA00022473"/>
    </source>
</evidence>
<evidence type="ECO:0000256" key="18">
    <source>
        <dbReference type="ARBA" id="ARBA00025880"/>
    </source>
</evidence>
<evidence type="ECO:0000256" key="20">
    <source>
        <dbReference type="ARBA" id="ARBA00034107"/>
    </source>
</evidence>
<dbReference type="EMBL" id="JARGDH010000004">
    <property type="protein sequence ID" value="KAL0271182.1"/>
    <property type="molecule type" value="Genomic_DNA"/>
</dbReference>
<feature type="transmembrane region" description="Helical" evidence="21">
    <location>
        <begin position="16"/>
        <end position="36"/>
    </location>
</feature>
<evidence type="ECO:0000256" key="16">
    <source>
        <dbReference type="ARBA" id="ARBA00023273"/>
    </source>
</evidence>
<comment type="subunit">
    <text evidence="18">Interacts with wg; in the Golgi. Interacts with Vps35, a component of the retromer complex; wls stability is regulated by Vps35.</text>
</comment>
<comment type="similarity">
    <text evidence="4">Belongs to the wntless family.</text>
</comment>
<keyword evidence="11 21" id="KW-1133">Transmembrane helix</keyword>
<dbReference type="InterPro" id="IPR053936">
    <property type="entry name" value="WLS_GOLD"/>
</dbReference>
<dbReference type="Pfam" id="PF21883">
    <property type="entry name" value="WLS_GOLD"/>
    <property type="match status" value="1"/>
</dbReference>
<evidence type="ECO:0000256" key="2">
    <source>
        <dbReference type="ARBA" id="ARBA00004477"/>
    </source>
</evidence>
<dbReference type="GO" id="GO:0042734">
    <property type="term" value="C:presynaptic membrane"/>
    <property type="evidence" value="ECO:0007669"/>
    <property type="project" value="UniProtKB-SubCell"/>
</dbReference>
<name>A0AAW2HMY4_9NEOP</name>
<evidence type="ECO:0000256" key="8">
    <source>
        <dbReference type="ARBA" id="ARBA00022692"/>
    </source>
</evidence>
<evidence type="ECO:0000256" key="11">
    <source>
        <dbReference type="ARBA" id="ARBA00022989"/>
    </source>
</evidence>
<accession>A0AAW2HMY4</accession>
<comment type="subcellular location">
    <subcellularLocation>
        <location evidence="2">Endoplasmic reticulum membrane</location>
        <topology evidence="2">Multi-pass membrane protein</topology>
    </subcellularLocation>
    <subcellularLocation>
        <location evidence="1">Endosome membrane</location>
        <topology evidence="1">Multi-pass membrane protein</topology>
    </subcellularLocation>
    <subcellularLocation>
        <location evidence="3">Golgi apparatus membrane</location>
        <topology evidence="3">Multi-pass membrane protein</topology>
    </subcellularLocation>
    <subcellularLocation>
        <location evidence="19">Postsynaptic cell membrane</location>
        <topology evidence="19">Multi-pass membrane protein</topology>
    </subcellularLocation>
    <subcellularLocation>
        <location evidence="20">Presynaptic cell membrane</location>
        <topology evidence="20">Multi-pass membrane protein</topology>
    </subcellularLocation>
</comment>
<dbReference type="AlphaFoldDB" id="A0AAW2HMY4"/>
<keyword evidence="7" id="KW-0879">Wnt signaling pathway</keyword>
<feature type="transmembrane region" description="Helical" evidence="21">
    <location>
        <begin position="234"/>
        <end position="254"/>
    </location>
</feature>
<evidence type="ECO:0000313" key="24">
    <source>
        <dbReference type="EMBL" id="KAL0271182.1"/>
    </source>
</evidence>
<dbReference type="InterPro" id="IPR047843">
    <property type="entry name" value="WLS-like_TM"/>
</dbReference>
<evidence type="ECO:0000256" key="10">
    <source>
        <dbReference type="ARBA" id="ARBA00022753"/>
    </source>
</evidence>